<feature type="compositionally biased region" description="Pro residues" evidence="5">
    <location>
        <begin position="216"/>
        <end position="225"/>
    </location>
</feature>
<feature type="compositionally biased region" description="Acidic residues" evidence="5">
    <location>
        <begin position="282"/>
        <end position="296"/>
    </location>
</feature>
<feature type="domain" description="LIM zinc-binding" evidence="6">
    <location>
        <begin position="134"/>
        <end position="196"/>
    </location>
</feature>
<dbReference type="EMBL" id="JAKKPZ010000199">
    <property type="protein sequence ID" value="KAI1698908.1"/>
    <property type="molecule type" value="Genomic_DNA"/>
</dbReference>
<name>A0AAD4MLC5_9BILA</name>
<dbReference type="Pfam" id="PF00412">
    <property type="entry name" value="LIM"/>
    <property type="match status" value="1"/>
</dbReference>
<evidence type="ECO:0000259" key="6">
    <source>
        <dbReference type="PROSITE" id="PS50023"/>
    </source>
</evidence>
<organism evidence="7 8">
    <name type="scientific">Ditylenchus destructor</name>
    <dbReference type="NCBI Taxonomy" id="166010"/>
    <lineage>
        <taxon>Eukaryota</taxon>
        <taxon>Metazoa</taxon>
        <taxon>Ecdysozoa</taxon>
        <taxon>Nematoda</taxon>
        <taxon>Chromadorea</taxon>
        <taxon>Rhabditida</taxon>
        <taxon>Tylenchina</taxon>
        <taxon>Tylenchomorpha</taxon>
        <taxon>Sphaerularioidea</taxon>
        <taxon>Anguinidae</taxon>
        <taxon>Anguininae</taxon>
        <taxon>Ditylenchus</taxon>
    </lineage>
</organism>
<protein>
    <submittedName>
        <fullName evidence="7">LIM domain-containing protein</fullName>
    </submittedName>
</protein>
<sequence length="548" mass="61628">MKVKALSHWLETLNIANAPWIQSDWESVLHLLSRLMYRILNEKIDQKQVEGSKKADKLSLTFQEAMQLGETSLGIPQFVVVCDTKQTIAESQLAIFTVLCAIKFNMMGSDSKYFRDIVFPFQVEFEMDVDDSSRYCAGCSAQTHFLDRCVLEGKVWHRRCLKCSVCKKQLYRGTFCGGNDASRFECVDHLVNQILHGDSMYRLEERALSPKFEKATPPPRPPPPKFTRDGTEDDDTMTISQKIESAIRENVCSTTPTKSSPEASEKNWEMLNYPTELNPFGSDEEEVEESGFDIDFDEKTKVSSNNPFSDDTDDAESDIEQVENPGDKVRVVSSLDNPSSPRSAMSDCGSSPRPEPKLRTKISAATIPITPGSVDLCSEKEDDSKGNRPKSHPPPPPKPPRISQIQDSPATAFMKSSDSLCFDKKYIPPLPPVIYRAKKDSALPCGKTLNELSSQLRRLSCQLGQIETVGTRLESQILRAITNGKVEWKKSKVVEEYAANVERKCEALRIEAILARKYMDLFVTVSHEELERQMKLIDGDDRSAKGQQ</sequence>
<dbReference type="AlphaFoldDB" id="A0AAD4MLC5"/>
<dbReference type="GO" id="GO:0046872">
    <property type="term" value="F:metal ion binding"/>
    <property type="evidence" value="ECO:0007669"/>
    <property type="project" value="UniProtKB-KW"/>
</dbReference>
<keyword evidence="8" id="KW-1185">Reference proteome</keyword>
<evidence type="ECO:0000256" key="1">
    <source>
        <dbReference type="ARBA" id="ARBA00022723"/>
    </source>
</evidence>
<keyword evidence="1 4" id="KW-0479">Metal-binding</keyword>
<dbReference type="InterPro" id="IPR001781">
    <property type="entry name" value="Znf_LIM"/>
</dbReference>
<evidence type="ECO:0000256" key="5">
    <source>
        <dbReference type="SAM" id="MobiDB-lite"/>
    </source>
</evidence>
<comment type="caution">
    <text evidence="7">The sequence shown here is derived from an EMBL/GenBank/DDBJ whole genome shotgun (WGS) entry which is preliminary data.</text>
</comment>
<accession>A0AAD4MLC5</accession>
<feature type="compositionally biased region" description="Basic and acidic residues" evidence="5">
    <location>
        <begin position="377"/>
        <end position="386"/>
    </location>
</feature>
<evidence type="ECO:0000256" key="4">
    <source>
        <dbReference type="PROSITE-ProRule" id="PRU00125"/>
    </source>
</evidence>
<evidence type="ECO:0000256" key="2">
    <source>
        <dbReference type="ARBA" id="ARBA00022833"/>
    </source>
</evidence>
<keyword evidence="2 4" id="KW-0862">Zinc</keyword>
<feature type="compositionally biased region" description="Acidic residues" evidence="5">
    <location>
        <begin position="310"/>
        <end position="321"/>
    </location>
</feature>
<evidence type="ECO:0000313" key="8">
    <source>
        <dbReference type="Proteomes" id="UP001201812"/>
    </source>
</evidence>
<dbReference type="PROSITE" id="PS50023">
    <property type="entry name" value="LIM_DOMAIN_2"/>
    <property type="match status" value="1"/>
</dbReference>
<keyword evidence="3 4" id="KW-0440">LIM domain</keyword>
<feature type="compositionally biased region" description="Polar residues" evidence="5">
    <location>
        <begin position="334"/>
        <end position="343"/>
    </location>
</feature>
<gene>
    <name evidence="7" type="ORF">DdX_17629</name>
</gene>
<dbReference type="Gene3D" id="2.10.110.10">
    <property type="entry name" value="Cysteine Rich Protein"/>
    <property type="match status" value="1"/>
</dbReference>
<reference evidence="7" key="1">
    <citation type="submission" date="2022-01" db="EMBL/GenBank/DDBJ databases">
        <title>Genome Sequence Resource for Two Populations of Ditylenchus destructor, the Migratory Endoparasitic Phytonematode.</title>
        <authorList>
            <person name="Zhang H."/>
            <person name="Lin R."/>
            <person name="Xie B."/>
        </authorList>
    </citation>
    <scope>NUCLEOTIDE SEQUENCE</scope>
    <source>
        <strain evidence="7">BazhouSP</strain>
    </source>
</reference>
<feature type="region of interest" description="Disordered" evidence="5">
    <location>
        <begin position="209"/>
        <end position="405"/>
    </location>
</feature>
<dbReference type="PROSITE" id="PS00478">
    <property type="entry name" value="LIM_DOMAIN_1"/>
    <property type="match status" value="1"/>
</dbReference>
<dbReference type="Proteomes" id="UP001201812">
    <property type="component" value="Unassembled WGS sequence"/>
</dbReference>
<evidence type="ECO:0000313" key="7">
    <source>
        <dbReference type="EMBL" id="KAI1698908.1"/>
    </source>
</evidence>
<evidence type="ECO:0000256" key="3">
    <source>
        <dbReference type="ARBA" id="ARBA00023038"/>
    </source>
</evidence>
<feature type="compositionally biased region" description="Polar residues" evidence="5">
    <location>
        <begin position="251"/>
        <end position="262"/>
    </location>
</feature>
<proteinExistence type="predicted"/>